<feature type="compositionally biased region" description="Polar residues" evidence="14">
    <location>
        <begin position="546"/>
        <end position="556"/>
    </location>
</feature>
<sequence length="589" mass="64024">MSLVSPSANVSMMSSPNNNNFAYKFSPSMGIVIVVVVAALFFLIICSIYVRRCASGPAAAAELGEGNPAVAGVAMNTPLTSSASRTSKGLEKSVVESLPVVHFKDLKNLEMEKKNQQHHKKNKNKNFLSSDPLEALEMGLHDHGEEYSSDDDDDDDDGQQHRECTVCLSDFEEEDDLRLLPGCKHVFHKDCIDVWFQSHSTCPLCRASLVPKTSDGSKQVHDDHAGDQARPHEEAPHPSSTVRLVIEEEEEQESREEPAATGDLRRALEEQALAHQMVITIPGEDEEENTSAQEGAAGTTTTTTSPGSLQLQGSSSLAREDQRDSARLALFRNSRSFKIAARGVVAHERASSLSHPEIPLETGTTSSSSWKLAASPATTPNMKMEAMRRSSSLDNSDGSKLYIKDFFSSPHNPNSSPKLLQSQHSLPATMKLATINLPNSTAVPAAAAAATSKSSSNQASPRPRTGSYNFGFEKFVRTGSINRVSVENLLPHVTRSNSEHWVSVELDPVRTESSSLSSKTTILPVAVDKDQAARIMRKQGEGADQSPGSRDSNSSERWNFLNLRNLLSSRSKSSSSEHQLDITTSSNEQ</sequence>
<dbReference type="PANTHER" id="PTHR46913:SF1">
    <property type="entry name" value="RING-H2 FINGER PROTEIN ATL16"/>
    <property type="match status" value="1"/>
</dbReference>
<dbReference type="EMBL" id="OZ023711">
    <property type="protein sequence ID" value="CAK9859794.1"/>
    <property type="molecule type" value="Genomic_DNA"/>
</dbReference>
<keyword evidence="7" id="KW-0479">Metal-binding</keyword>
<keyword evidence="8 13" id="KW-0863">Zinc-finger</keyword>
<evidence type="ECO:0000256" key="4">
    <source>
        <dbReference type="ARBA" id="ARBA00012483"/>
    </source>
</evidence>
<feature type="region of interest" description="Disordered" evidence="14">
    <location>
        <begin position="282"/>
        <end position="320"/>
    </location>
</feature>
<evidence type="ECO:0000313" key="18">
    <source>
        <dbReference type="Proteomes" id="UP001497522"/>
    </source>
</evidence>
<dbReference type="Gene3D" id="3.30.40.10">
    <property type="entry name" value="Zinc/RING finger domain, C3HC4 (zinc finger)"/>
    <property type="match status" value="1"/>
</dbReference>
<dbReference type="InterPro" id="IPR001841">
    <property type="entry name" value="Znf_RING"/>
</dbReference>
<evidence type="ECO:0000256" key="6">
    <source>
        <dbReference type="ARBA" id="ARBA00022692"/>
    </source>
</evidence>
<keyword evidence="12 15" id="KW-0472">Membrane</keyword>
<dbReference type="SMART" id="SM00184">
    <property type="entry name" value="RING"/>
    <property type="match status" value="1"/>
</dbReference>
<feature type="compositionally biased region" description="Polar residues" evidence="14">
    <location>
        <begin position="362"/>
        <end position="377"/>
    </location>
</feature>
<evidence type="ECO:0000256" key="8">
    <source>
        <dbReference type="ARBA" id="ARBA00022771"/>
    </source>
</evidence>
<evidence type="ECO:0000256" key="1">
    <source>
        <dbReference type="ARBA" id="ARBA00000900"/>
    </source>
</evidence>
<comment type="catalytic activity">
    <reaction evidence="1">
        <text>S-ubiquitinyl-[E2 ubiquitin-conjugating enzyme]-L-cysteine + [acceptor protein]-L-lysine = [E2 ubiquitin-conjugating enzyme]-L-cysteine + N(6)-ubiquitinyl-[acceptor protein]-L-lysine.</text>
        <dbReference type="EC" id="2.3.2.27"/>
    </reaction>
</comment>
<evidence type="ECO:0000256" key="7">
    <source>
        <dbReference type="ARBA" id="ARBA00022723"/>
    </source>
</evidence>
<feature type="region of interest" description="Disordered" evidence="14">
    <location>
        <begin position="448"/>
        <end position="468"/>
    </location>
</feature>
<dbReference type="InterPro" id="IPR013083">
    <property type="entry name" value="Znf_RING/FYVE/PHD"/>
</dbReference>
<comment type="subcellular location">
    <subcellularLocation>
        <location evidence="2">Membrane</location>
        <topology evidence="2">Single-pass membrane protein</topology>
    </subcellularLocation>
</comment>
<name>A0ABP1AB88_9BRYO</name>
<feature type="region of interest" description="Disordered" evidence="14">
    <location>
        <begin position="569"/>
        <end position="589"/>
    </location>
</feature>
<feature type="domain" description="RING-type" evidence="16">
    <location>
        <begin position="164"/>
        <end position="206"/>
    </location>
</feature>
<proteinExistence type="predicted"/>
<evidence type="ECO:0000313" key="17">
    <source>
        <dbReference type="EMBL" id="CAK9859794.1"/>
    </source>
</evidence>
<feature type="region of interest" description="Disordered" evidence="14">
    <location>
        <begin position="211"/>
        <end position="241"/>
    </location>
</feature>
<evidence type="ECO:0000256" key="3">
    <source>
        <dbReference type="ARBA" id="ARBA00004906"/>
    </source>
</evidence>
<keyword evidence="9" id="KW-0833">Ubl conjugation pathway</keyword>
<evidence type="ECO:0000256" key="12">
    <source>
        <dbReference type="ARBA" id="ARBA00023136"/>
    </source>
</evidence>
<evidence type="ECO:0000256" key="13">
    <source>
        <dbReference type="PROSITE-ProRule" id="PRU00175"/>
    </source>
</evidence>
<keyword evidence="5" id="KW-0808">Transferase</keyword>
<gene>
    <name evidence="17" type="ORF">CSSPJE1EN2_LOCUS2789</name>
</gene>
<dbReference type="InterPro" id="IPR044600">
    <property type="entry name" value="ATL1/ATL16-like"/>
</dbReference>
<evidence type="ECO:0000256" key="10">
    <source>
        <dbReference type="ARBA" id="ARBA00022833"/>
    </source>
</evidence>
<feature type="transmembrane region" description="Helical" evidence="15">
    <location>
        <begin position="21"/>
        <end position="45"/>
    </location>
</feature>
<keyword evidence="10" id="KW-0862">Zinc</keyword>
<dbReference type="SUPFAM" id="SSF57850">
    <property type="entry name" value="RING/U-box"/>
    <property type="match status" value="1"/>
</dbReference>
<evidence type="ECO:0000256" key="9">
    <source>
        <dbReference type="ARBA" id="ARBA00022786"/>
    </source>
</evidence>
<dbReference type="CDD" id="cd16461">
    <property type="entry name" value="RING-H2_EL5-like"/>
    <property type="match status" value="1"/>
</dbReference>
<reference evidence="17" key="1">
    <citation type="submission" date="2024-03" db="EMBL/GenBank/DDBJ databases">
        <authorList>
            <consortium name="ELIXIR-Norway"/>
            <consortium name="Elixir Norway"/>
        </authorList>
    </citation>
    <scope>NUCLEOTIDE SEQUENCE</scope>
</reference>
<evidence type="ECO:0000256" key="5">
    <source>
        <dbReference type="ARBA" id="ARBA00022679"/>
    </source>
</evidence>
<accession>A0ABP1AB88</accession>
<feature type="region of interest" description="Disordered" evidence="14">
    <location>
        <begin position="537"/>
        <end position="556"/>
    </location>
</feature>
<evidence type="ECO:0000256" key="11">
    <source>
        <dbReference type="ARBA" id="ARBA00022989"/>
    </source>
</evidence>
<evidence type="ECO:0000256" key="2">
    <source>
        <dbReference type="ARBA" id="ARBA00004167"/>
    </source>
</evidence>
<dbReference type="PANTHER" id="PTHR46913">
    <property type="entry name" value="RING-H2 FINGER PROTEIN ATL16"/>
    <property type="match status" value="1"/>
</dbReference>
<keyword evidence="11 15" id="KW-1133">Transmembrane helix</keyword>
<feature type="compositionally biased region" description="Basic and acidic residues" evidence="14">
    <location>
        <begin position="218"/>
        <end position="236"/>
    </location>
</feature>
<evidence type="ECO:0000256" key="14">
    <source>
        <dbReference type="SAM" id="MobiDB-lite"/>
    </source>
</evidence>
<feature type="region of interest" description="Disordered" evidence="14">
    <location>
        <begin position="349"/>
        <end position="377"/>
    </location>
</feature>
<dbReference type="EC" id="2.3.2.27" evidence="4"/>
<evidence type="ECO:0000256" key="15">
    <source>
        <dbReference type="SAM" id="Phobius"/>
    </source>
</evidence>
<keyword evidence="6 15" id="KW-0812">Transmembrane</keyword>
<keyword evidence="18" id="KW-1185">Reference proteome</keyword>
<dbReference type="PROSITE" id="PS50089">
    <property type="entry name" value="ZF_RING_2"/>
    <property type="match status" value="1"/>
</dbReference>
<comment type="pathway">
    <text evidence="3">Protein modification; protein ubiquitination.</text>
</comment>
<feature type="compositionally biased region" description="Low complexity" evidence="14">
    <location>
        <begin position="448"/>
        <end position="460"/>
    </location>
</feature>
<feature type="compositionally biased region" description="Low complexity" evidence="14">
    <location>
        <begin position="290"/>
        <end position="317"/>
    </location>
</feature>
<dbReference type="Proteomes" id="UP001497522">
    <property type="component" value="Chromosome 10"/>
</dbReference>
<organism evidence="17 18">
    <name type="scientific">Sphagnum jensenii</name>
    <dbReference type="NCBI Taxonomy" id="128206"/>
    <lineage>
        <taxon>Eukaryota</taxon>
        <taxon>Viridiplantae</taxon>
        <taxon>Streptophyta</taxon>
        <taxon>Embryophyta</taxon>
        <taxon>Bryophyta</taxon>
        <taxon>Sphagnophytina</taxon>
        <taxon>Sphagnopsida</taxon>
        <taxon>Sphagnales</taxon>
        <taxon>Sphagnaceae</taxon>
        <taxon>Sphagnum</taxon>
    </lineage>
</organism>
<protein>
    <recommendedName>
        <fullName evidence="4">RING-type E3 ubiquitin transferase</fullName>
        <ecNumber evidence="4">2.3.2.27</ecNumber>
    </recommendedName>
</protein>
<evidence type="ECO:0000259" key="16">
    <source>
        <dbReference type="PROSITE" id="PS50089"/>
    </source>
</evidence>
<dbReference type="Pfam" id="PF13639">
    <property type="entry name" value="zf-RING_2"/>
    <property type="match status" value="1"/>
</dbReference>